<feature type="region of interest" description="Disordered" evidence="1">
    <location>
        <begin position="118"/>
        <end position="137"/>
    </location>
</feature>
<dbReference type="EnsemblPlants" id="KQK95563">
    <property type="protein sequence ID" value="KQK95563"/>
    <property type="gene ID" value="SETIT_026985mg"/>
</dbReference>
<accession>K3ZK79</accession>
<sequence>MEFRLAEWPEFEVPRMDGLPVTPSTKHPTSADTRMPFLALQIEPRHVGTQSGRHSRWRQVGGLVWGVARLRGGWGGTYHFGDIPRDVVAEHQHLVLRRRGGFHGLIRRCGGGEVEGGNRAREGGGVGGSVGVDIQLN</sequence>
<dbReference type="HOGENOM" id="CLU_1868699_0_0_1"/>
<dbReference type="InParanoid" id="K3ZK79"/>
<reference evidence="2" key="2">
    <citation type="submission" date="2018-08" db="UniProtKB">
        <authorList>
            <consortium name="EnsemblPlants"/>
        </authorList>
    </citation>
    <scope>IDENTIFICATION</scope>
    <source>
        <strain evidence="2">Yugu1</strain>
    </source>
</reference>
<dbReference type="Proteomes" id="UP000004995">
    <property type="component" value="Unassembled WGS sequence"/>
</dbReference>
<reference evidence="3" key="1">
    <citation type="journal article" date="2012" name="Nat. Biotechnol.">
        <title>Reference genome sequence of the model plant Setaria.</title>
        <authorList>
            <person name="Bennetzen J.L."/>
            <person name="Schmutz J."/>
            <person name="Wang H."/>
            <person name="Percifield R."/>
            <person name="Hawkins J."/>
            <person name="Pontaroli A.C."/>
            <person name="Estep M."/>
            <person name="Feng L."/>
            <person name="Vaughn J.N."/>
            <person name="Grimwood J."/>
            <person name="Jenkins J."/>
            <person name="Barry K."/>
            <person name="Lindquist E."/>
            <person name="Hellsten U."/>
            <person name="Deshpande S."/>
            <person name="Wang X."/>
            <person name="Wu X."/>
            <person name="Mitros T."/>
            <person name="Triplett J."/>
            <person name="Yang X."/>
            <person name="Ye C.Y."/>
            <person name="Mauro-Herrera M."/>
            <person name="Wang L."/>
            <person name="Li P."/>
            <person name="Sharma M."/>
            <person name="Sharma R."/>
            <person name="Ronald P.C."/>
            <person name="Panaud O."/>
            <person name="Kellogg E.A."/>
            <person name="Brutnell T.P."/>
            <person name="Doust A.N."/>
            <person name="Tuskan G.A."/>
            <person name="Rokhsar D."/>
            <person name="Devos K.M."/>
        </authorList>
    </citation>
    <scope>NUCLEOTIDE SEQUENCE [LARGE SCALE GENOMIC DNA]</scope>
    <source>
        <strain evidence="3">cv. Yugu1</strain>
    </source>
</reference>
<evidence type="ECO:0000313" key="2">
    <source>
        <dbReference type="EnsemblPlants" id="KQK95563"/>
    </source>
</evidence>
<evidence type="ECO:0000313" key="3">
    <source>
        <dbReference type="Proteomes" id="UP000004995"/>
    </source>
</evidence>
<protein>
    <submittedName>
        <fullName evidence="2">Uncharacterized protein</fullName>
    </submittedName>
</protein>
<dbReference type="Gramene" id="KQK95563">
    <property type="protein sequence ID" value="KQK95563"/>
    <property type="gene ID" value="SETIT_026985mg"/>
</dbReference>
<keyword evidence="3" id="KW-1185">Reference proteome</keyword>
<dbReference type="EMBL" id="AGNK02005178">
    <property type="status" value="NOT_ANNOTATED_CDS"/>
    <property type="molecule type" value="Genomic_DNA"/>
</dbReference>
<organism evidence="2 3">
    <name type="scientific">Setaria italica</name>
    <name type="common">Foxtail millet</name>
    <name type="synonym">Panicum italicum</name>
    <dbReference type="NCBI Taxonomy" id="4555"/>
    <lineage>
        <taxon>Eukaryota</taxon>
        <taxon>Viridiplantae</taxon>
        <taxon>Streptophyta</taxon>
        <taxon>Embryophyta</taxon>
        <taxon>Tracheophyta</taxon>
        <taxon>Spermatophyta</taxon>
        <taxon>Magnoliopsida</taxon>
        <taxon>Liliopsida</taxon>
        <taxon>Poales</taxon>
        <taxon>Poaceae</taxon>
        <taxon>PACMAD clade</taxon>
        <taxon>Panicoideae</taxon>
        <taxon>Panicodae</taxon>
        <taxon>Paniceae</taxon>
        <taxon>Cenchrinae</taxon>
        <taxon>Setaria</taxon>
    </lineage>
</organism>
<evidence type="ECO:0000256" key="1">
    <source>
        <dbReference type="SAM" id="MobiDB-lite"/>
    </source>
</evidence>
<proteinExistence type="predicted"/>
<dbReference type="AlphaFoldDB" id="K3ZK79"/>
<name>K3ZK79_SETIT</name>